<protein>
    <recommendedName>
        <fullName evidence="5">Inner membrane protein</fullName>
    </recommendedName>
</protein>
<evidence type="ECO:0000256" key="1">
    <source>
        <dbReference type="SAM" id="Coils"/>
    </source>
</evidence>
<name>A0A1W6Z2M9_9BORD</name>
<dbReference type="RefSeq" id="WP_086059537.1">
    <property type="nucleotide sequence ID" value="NZ_CP021109.1"/>
</dbReference>
<gene>
    <name evidence="3" type="ORF">CAL13_16440</name>
</gene>
<keyword evidence="2" id="KW-0812">Transmembrane</keyword>
<sequence length="233" mass="25923">MFGRSQRAVFKPSVYQPGKRSRRMPRWLVLLLAGVVIGAGGVLFLQANYGPQRLTVEQSEQLHSELSAANLDRQRLQGQLEEVTQQRDTARATHEKLTADLTQARQQIEALNKDLALFEAAIPPDPRGGPIGVRSAQLARQPGQLDYQVLVMRDKNTTGVPFKGTLQFVVEGRYPNGRSGTVTPDPLPMDLDRYEHMDGTLTLPDGFLARAVTIKVLDSAQKQQAMRIYYVKG</sequence>
<evidence type="ECO:0000313" key="3">
    <source>
        <dbReference type="EMBL" id="ARP87615.1"/>
    </source>
</evidence>
<evidence type="ECO:0000256" key="2">
    <source>
        <dbReference type="SAM" id="Phobius"/>
    </source>
</evidence>
<dbReference type="OrthoDB" id="9152541at2"/>
<reference evidence="3 4" key="1">
    <citation type="submission" date="2017-05" db="EMBL/GenBank/DDBJ databases">
        <title>Complete and WGS of Bordetella genogroups.</title>
        <authorList>
            <person name="Spilker T."/>
            <person name="LiPuma J."/>
        </authorList>
    </citation>
    <scope>NUCLEOTIDE SEQUENCE [LARGE SCALE GENOMIC DNA]</scope>
    <source>
        <strain evidence="3 4">AU17164</strain>
    </source>
</reference>
<proteinExistence type="predicted"/>
<keyword evidence="1" id="KW-0175">Coiled coil</keyword>
<dbReference type="AlphaFoldDB" id="A0A1W6Z2M9"/>
<feature type="coiled-coil region" evidence="1">
    <location>
        <begin position="66"/>
        <end position="121"/>
    </location>
</feature>
<dbReference type="Proteomes" id="UP000194139">
    <property type="component" value="Chromosome"/>
</dbReference>
<dbReference type="EMBL" id="CP021109">
    <property type="protein sequence ID" value="ARP87615.1"/>
    <property type="molecule type" value="Genomic_DNA"/>
</dbReference>
<evidence type="ECO:0008006" key="5">
    <source>
        <dbReference type="Google" id="ProtNLM"/>
    </source>
</evidence>
<feature type="transmembrane region" description="Helical" evidence="2">
    <location>
        <begin position="27"/>
        <end position="45"/>
    </location>
</feature>
<keyword evidence="4" id="KW-1185">Reference proteome</keyword>
<keyword evidence="2" id="KW-1133">Transmembrane helix</keyword>
<accession>A0A1W6Z2M9</accession>
<dbReference type="InterPro" id="IPR046703">
    <property type="entry name" value="DUF6776"/>
</dbReference>
<organism evidence="3 4">
    <name type="scientific">Bordetella genomosp. 9</name>
    <dbReference type="NCBI Taxonomy" id="1416803"/>
    <lineage>
        <taxon>Bacteria</taxon>
        <taxon>Pseudomonadati</taxon>
        <taxon>Pseudomonadota</taxon>
        <taxon>Betaproteobacteria</taxon>
        <taxon>Burkholderiales</taxon>
        <taxon>Alcaligenaceae</taxon>
        <taxon>Bordetella</taxon>
    </lineage>
</organism>
<dbReference type="Pfam" id="PF20567">
    <property type="entry name" value="DUF6776"/>
    <property type="match status" value="1"/>
</dbReference>
<evidence type="ECO:0000313" key="4">
    <source>
        <dbReference type="Proteomes" id="UP000194139"/>
    </source>
</evidence>
<keyword evidence="2" id="KW-0472">Membrane</keyword>